<gene>
    <name evidence="1" type="primary">ORF43503</name>
</gene>
<feature type="non-terminal residue" evidence="1">
    <location>
        <position position="92"/>
    </location>
</feature>
<accession>A0A0B6YZV9</accession>
<dbReference type="AlphaFoldDB" id="A0A0B6YZV9"/>
<proteinExistence type="predicted"/>
<reference evidence="1" key="1">
    <citation type="submission" date="2014-12" db="EMBL/GenBank/DDBJ databases">
        <title>Insight into the proteome of Arion vulgaris.</title>
        <authorList>
            <person name="Aradska J."/>
            <person name="Bulat T."/>
            <person name="Smidak R."/>
            <person name="Sarate P."/>
            <person name="Gangsoo J."/>
            <person name="Sialana F."/>
            <person name="Bilban M."/>
            <person name="Lubec G."/>
        </authorList>
    </citation>
    <scope>NUCLEOTIDE SEQUENCE</scope>
    <source>
        <tissue evidence="1">Skin</tissue>
    </source>
</reference>
<dbReference type="EMBL" id="HACG01014994">
    <property type="protein sequence ID" value="CEK61859.1"/>
    <property type="molecule type" value="Transcribed_RNA"/>
</dbReference>
<name>A0A0B6YZV9_9EUPU</name>
<protein>
    <submittedName>
        <fullName evidence="1">Uncharacterized protein</fullName>
    </submittedName>
</protein>
<organism evidence="1">
    <name type="scientific">Arion vulgaris</name>
    <dbReference type="NCBI Taxonomy" id="1028688"/>
    <lineage>
        <taxon>Eukaryota</taxon>
        <taxon>Metazoa</taxon>
        <taxon>Spiralia</taxon>
        <taxon>Lophotrochozoa</taxon>
        <taxon>Mollusca</taxon>
        <taxon>Gastropoda</taxon>
        <taxon>Heterobranchia</taxon>
        <taxon>Euthyneura</taxon>
        <taxon>Panpulmonata</taxon>
        <taxon>Eupulmonata</taxon>
        <taxon>Stylommatophora</taxon>
        <taxon>Helicina</taxon>
        <taxon>Arionoidea</taxon>
        <taxon>Arionidae</taxon>
        <taxon>Arion</taxon>
    </lineage>
</organism>
<sequence>MISRQFGANTRQAEMDSNIDGYVSRKMKTSEGISRLTLGEIGNRVSALTIDTSKGGAVKKEILQPGGGIFTRAPTSKIRIPSVVDTSSNVQK</sequence>
<evidence type="ECO:0000313" key="1">
    <source>
        <dbReference type="EMBL" id="CEK61859.1"/>
    </source>
</evidence>